<dbReference type="Proteomes" id="UP000054007">
    <property type="component" value="Unassembled WGS sequence"/>
</dbReference>
<gene>
    <name evidence="1" type="ORF">CYLTODRAFT_356155</name>
</gene>
<sequence>MVVTFYDKSPSRPSEQLARLRAPTVLLQARIPSVVWGENALAIVHRVPTGLFESRLLVDDADLYAAAEAICARLPYSVAPVTEAHSQWREFKFYNADTPHVFEDGKTAVYLKHHNTEWALRNTVSSSIPLRSNFDLHDPARTCFNSDPPSPDSRDVRFPSLHAYFDALVDAFHEPPHPFIHRKFQSDITCHLAYLSLYTLSHRHLGACTLQETWGKPAVEQELTPECYDILNKIRPENRPFLIRFLLEAPILEYEKSIIEREEVRKDERDGLPYTAKKLKIPWCPIRRQRGTTSDPSPPRLTPHLIRRSAGQFGLDWRPLAKYASLARQMLR</sequence>
<dbReference type="OrthoDB" id="2730545at2759"/>
<name>A0A0D7B6M0_9AGAR</name>
<accession>A0A0D7B6M0</accession>
<proteinExistence type="predicted"/>
<organism evidence="1 2">
    <name type="scientific">Cylindrobasidium torrendii FP15055 ss-10</name>
    <dbReference type="NCBI Taxonomy" id="1314674"/>
    <lineage>
        <taxon>Eukaryota</taxon>
        <taxon>Fungi</taxon>
        <taxon>Dikarya</taxon>
        <taxon>Basidiomycota</taxon>
        <taxon>Agaricomycotina</taxon>
        <taxon>Agaricomycetes</taxon>
        <taxon>Agaricomycetidae</taxon>
        <taxon>Agaricales</taxon>
        <taxon>Marasmiineae</taxon>
        <taxon>Physalacriaceae</taxon>
        <taxon>Cylindrobasidium</taxon>
    </lineage>
</organism>
<dbReference type="AlphaFoldDB" id="A0A0D7B6M0"/>
<keyword evidence="2" id="KW-1185">Reference proteome</keyword>
<protein>
    <submittedName>
        <fullName evidence="1">Uncharacterized protein</fullName>
    </submittedName>
</protein>
<dbReference type="EMBL" id="KN880575">
    <property type="protein sequence ID" value="KIY65829.1"/>
    <property type="molecule type" value="Genomic_DNA"/>
</dbReference>
<reference evidence="1 2" key="1">
    <citation type="journal article" date="2015" name="Fungal Genet. Biol.">
        <title>Evolution of novel wood decay mechanisms in Agaricales revealed by the genome sequences of Fistulina hepatica and Cylindrobasidium torrendii.</title>
        <authorList>
            <person name="Floudas D."/>
            <person name="Held B.W."/>
            <person name="Riley R."/>
            <person name="Nagy L.G."/>
            <person name="Koehler G."/>
            <person name="Ransdell A.S."/>
            <person name="Younus H."/>
            <person name="Chow J."/>
            <person name="Chiniquy J."/>
            <person name="Lipzen A."/>
            <person name="Tritt A."/>
            <person name="Sun H."/>
            <person name="Haridas S."/>
            <person name="LaButti K."/>
            <person name="Ohm R.A."/>
            <person name="Kues U."/>
            <person name="Blanchette R.A."/>
            <person name="Grigoriev I.V."/>
            <person name="Minto R.E."/>
            <person name="Hibbett D.S."/>
        </authorList>
    </citation>
    <scope>NUCLEOTIDE SEQUENCE [LARGE SCALE GENOMIC DNA]</scope>
    <source>
        <strain evidence="1 2">FP15055 ss-10</strain>
    </source>
</reference>
<evidence type="ECO:0000313" key="1">
    <source>
        <dbReference type="EMBL" id="KIY65829.1"/>
    </source>
</evidence>
<evidence type="ECO:0000313" key="2">
    <source>
        <dbReference type="Proteomes" id="UP000054007"/>
    </source>
</evidence>